<dbReference type="EMBL" id="CAMXCT030000833">
    <property type="protein sequence ID" value="CAL4771060.1"/>
    <property type="molecule type" value="Genomic_DNA"/>
</dbReference>
<comment type="caution">
    <text evidence="5">The sequence shown here is derived from an EMBL/GenBank/DDBJ whole genome shotgun (WGS) entry which is preliminary data.</text>
</comment>
<evidence type="ECO:0000256" key="3">
    <source>
        <dbReference type="ARBA" id="ARBA00022837"/>
    </source>
</evidence>
<organism evidence="5">
    <name type="scientific">Cladocopium goreaui</name>
    <dbReference type="NCBI Taxonomy" id="2562237"/>
    <lineage>
        <taxon>Eukaryota</taxon>
        <taxon>Sar</taxon>
        <taxon>Alveolata</taxon>
        <taxon>Dinophyceae</taxon>
        <taxon>Suessiales</taxon>
        <taxon>Symbiodiniaceae</taxon>
        <taxon>Cladocopium</taxon>
    </lineage>
</organism>
<evidence type="ECO:0000256" key="1">
    <source>
        <dbReference type="ARBA" id="ARBA00022723"/>
    </source>
</evidence>
<dbReference type="SUPFAM" id="SSF47473">
    <property type="entry name" value="EF-hand"/>
    <property type="match status" value="1"/>
</dbReference>
<keyword evidence="1" id="KW-0479">Metal-binding</keyword>
<dbReference type="InterPro" id="IPR018247">
    <property type="entry name" value="EF_Hand_1_Ca_BS"/>
</dbReference>
<dbReference type="InterPro" id="IPR011992">
    <property type="entry name" value="EF-hand-dom_pair"/>
</dbReference>
<evidence type="ECO:0000313" key="5">
    <source>
        <dbReference type="EMBL" id="CAI3983748.1"/>
    </source>
</evidence>
<gene>
    <name evidence="5" type="ORF">C1SCF055_LOCUS11336</name>
</gene>
<evidence type="ECO:0000259" key="4">
    <source>
        <dbReference type="PROSITE" id="PS50222"/>
    </source>
</evidence>
<proteinExistence type="predicted"/>
<name>A0A9P1FPL8_9DINO</name>
<accession>A0A9P1FPL8</accession>
<dbReference type="EMBL" id="CAMXCT010000833">
    <property type="protein sequence ID" value="CAI3983748.1"/>
    <property type="molecule type" value="Genomic_DNA"/>
</dbReference>
<feature type="domain" description="EF-hand" evidence="4">
    <location>
        <begin position="36"/>
        <end position="71"/>
    </location>
</feature>
<dbReference type="SMART" id="SM00054">
    <property type="entry name" value="EFh"/>
    <property type="match status" value="2"/>
</dbReference>
<dbReference type="CDD" id="cd00051">
    <property type="entry name" value="EFh"/>
    <property type="match status" value="1"/>
</dbReference>
<dbReference type="EMBL" id="CAMXCT020000833">
    <property type="protein sequence ID" value="CAL1137123.1"/>
    <property type="molecule type" value="Genomic_DNA"/>
</dbReference>
<dbReference type="InterPro" id="IPR039647">
    <property type="entry name" value="EF_hand_pair_protein_CML-like"/>
</dbReference>
<dbReference type="GO" id="GO:0005509">
    <property type="term" value="F:calcium ion binding"/>
    <property type="evidence" value="ECO:0007669"/>
    <property type="project" value="InterPro"/>
</dbReference>
<evidence type="ECO:0000313" key="7">
    <source>
        <dbReference type="Proteomes" id="UP001152797"/>
    </source>
</evidence>
<evidence type="ECO:0000313" key="6">
    <source>
        <dbReference type="EMBL" id="CAL4771060.1"/>
    </source>
</evidence>
<protein>
    <submittedName>
        <fullName evidence="6">Probable calcium-binding protein CML10 (Calmodulin-like protein 10)</fullName>
    </submittedName>
</protein>
<dbReference type="InterPro" id="IPR002048">
    <property type="entry name" value="EF_hand_dom"/>
</dbReference>
<dbReference type="PROSITE" id="PS50222">
    <property type="entry name" value="EF_HAND_2"/>
    <property type="match status" value="1"/>
</dbReference>
<dbReference type="Pfam" id="PF13499">
    <property type="entry name" value="EF-hand_7"/>
    <property type="match status" value="1"/>
</dbReference>
<dbReference type="PROSITE" id="PS00018">
    <property type="entry name" value="EF_HAND_1"/>
    <property type="match status" value="1"/>
</dbReference>
<keyword evidence="2" id="KW-0677">Repeat</keyword>
<evidence type="ECO:0000256" key="2">
    <source>
        <dbReference type="ARBA" id="ARBA00022737"/>
    </source>
</evidence>
<dbReference type="AlphaFoldDB" id="A0A9P1FPL8"/>
<reference evidence="5" key="1">
    <citation type="submission" date="2022-10" db="EMBL/GenBank/DDBJ databases">
        <authorList>
            <person name="Chen Y."/>
            <person name="Dougan E. K."/>
            <person name="Chan C."/>
            <person name="Rhodes N."/>
            <person name="Thang M."/>
        </authorList>
    </citation>
    <scope>NUCLEOTIDE SEQUENCE</scope>
</reference>
<keyword evidence="3" id="KW-0106">Calcium</keyword>
<dbReference type="OrthoDB" id="26525at2759"/>
<keyword evidence="7" id="KW-1185">Reference proteome</keyword>
<dbReference type="Gene3D" id="1.10.238.10">
    <property type="entry name" value="EF-hand"/>
    <property type="match status" value="1"/>
</dbReference>
<reference evidence="6 7" key="2">
    <citation type="submission" date="2024-05" db="EMBL/GenBank/DDBJ databases">
        <authorList>
            <person name="Chen Y."/>
            <person name="Shah S."/>
            <person name="Dougan E. K."/>
            <person name="Thang M."/>
            <person name="Chan C."/>
        </authorList>
    </citation>
    <scope>NUCLEOTIDE SEQUENCE [LARGE SCALE GENOMIC DNA]</scope>
</reference>
<dbReference type="PANTHER" id="PTHR10891">
    <property type="entry name" value="EF-HAND CALCIUM-BINDING DOMAIN CONTAINING PROTEIN"/>
    <property type="match status" value="1"/>
</dbReference>
<sequence>MAGRRRLKELFQKYDVSCDGVLSEEEMSALFASLGLAKEDSRKMFEAADANKDGMVQINEFLDWLMGQKSTIKCQQDSCGVEFTISNPSDRVDKRYTLTFDKCPLDALVCR</sequence>
<dbReference type="Proteomes" id="UP001152797">
    <property type="component" value="Unassembled WGS sequence"/>
</dbReference>